<dbReference type="KEGG" id="cvn:111133848"/>
<feature type="transmembrane region" description="Helical" evidence="5">
    <location>
        <begin position="73"/>
        <end position="97"/>
    </location>
</feature>
<dbReference type="Pfam" id="PF10324">
    <property type="entry name" value="7TM_GPCR_Srw"/>
    <property type="match status" value="1"/>
</dbReference>
<dbReference type="GeneID" id="111133848"/>
<keyword evidence="3 5" id="KW-1133">Transmembrane helix</keyword>
<keyword evidence="7" id="KW-1185">Reference proteome</keyword>
<reference evidence="8 9" key="1">
    <citation type="submission" date="2025-04" db="UniProtKB">
        <authorList>
            <consortium name="RefSeq"/>
        </authorList>
    </citation>
    <scope>IDENTIFICATION</scope>
    <source>
        <tissue evidence="8 9">Whole sample</tissue>
    </source>
</reference>
<dbReference type="Gene3D" id="1.20.1070.10">
    <property type="entry name" value="Rhodopsin 7-helix transmembrane proteins"/>
    <property type="match status" value="1"/>
</dbReference>
<keyword evidence="4 5" id="KW-0472">Membrane</keyword>
<name>A0A8B8EC84_CRAVI</name>
<feature type="transmembrane region" description="Helical" evidence="5">
    <location>
        <begin position="38"/>
        <end position="61"/>
    </location>
</feature>
<evidence type="ECO:0000313" key="10">
    <source>
        <dbReference type="RefSeq" id="XP_022338252.1"/>
    </source>
</evidence>
<dbReference type="AlphaFoldDB" id="A0A8B8EC84"/>
<comment type="subcellular location">
    <subcellularLocation>
        <location evidence="1">Membrane</location>
    </subcellularLocation>
</comment>
<dbReference type="InterPro" id="IPR019427">
    <property type="entry name" value="7TM_GPCR_serpentine_rcpt_Srw"/>
</dbReference>
<protein>
    <submittedName>
        <fullName evidence="8 9">Sex peptide receptor-like</fullName>
    </submittedName>
</protein>
<feature type="transmembrane region" description="Helical" evidence="5">
    <location>
        <begin position="309"/>
        <end position="331"/>
    </location>
</feature>
<dbReference type="InterPro" id="IPR000276">
    <property type="entry name" value="GPCR_Rhodpsn"/>
</dbReference>
<sequence length="402" mass="45276">MENTTNVSMTSPFDSCLLSRQCDDPTGLQAYACGVRGIHGYLILVLGCFGIPTNIVNIVILTHKSMRSPVNNILTGIAISDLVTMAITVPHGIHFYIIHGLDITEDRYTSGWSLFFAVYAMVTITTQTVSIWLGVCLSFFRYVYIKTMGCGRYNIDTKTSCLLVAFIFLVTVAIYTPVYSSVSVKSMTCFNEVKNTTVQYFRMENLMTDNKSSLTHAYSMWIYVILGKWIPCFLITLFGGCLLHSLKENTRRTVHLNGSQATARLRQHRRTTAMLLVIILMYVIASLPQSVLLIIAFADVVFFENEYALLGETIDIVSLINNSINFVLYCAMSRQFRDLLRHCVCQYFSLPPQDPKTSQTASHLLSQNNIHSKVFAMNEIRRQESPLLDKTSTSNGRTFAVK</sequence>
<feature type="transmembrane region" description="Helical" evidence="5">
    <location>
        <begin position="117"/>
        <end position="140"/>
    </location>
</feature>
<dbReference type="RefSeq" id="XP_022338251.1">
    <property type="nucleotide sequence ID" value="XM_022482543.1"/>
</dbReference>
<dbReference type="RefSeq" id="XP_022338252.1">
    <property type="nucleotide sequence ID" value="XM_022482544.1"/>
</dbReference>
<evidence type="ECO:0000256" key="5">
    <source>
        <dbReference type="SAM" id="Phobius"/>
    </source>
</evidence>
<feature type="transmembrane region" description="Helical" evidence="5">
    <location>
        <begin position="161"/>
        <end position="178"/>
    </location>
</feature>
<dbReference type="OrthoDB" id="5864054at2759"/>
<dbReference type="PANTHER" id="PTHR46273">
    <property type="entry name" value="MYOSUPPRESSIN RECEPTOR 1, ISOFORM B-RELATED"/>
    <property type="match status" value="1"/>
</dbReference>
<dbReference type="PROSITE" id="PS50262">
    <property type="entry name" value="G_PROTEIN_RECEP_F1_2"/>
    <property type="match status" value="1"/>
</dbReference>
<evidence type="ECO:0000256" key="1">
    <source>
        <dbReference type="ARBA" id="ARBA00004370"/>
    </source>
</evidence>
<dbReference type="PANTHER" id="PTHR46273:SF4">
    <property type="entry name" value="AT19640P"/>
    <property type="match status" value="1"/>
</dbReference>
<dbReference type="Proteomes" id="UP000694844">
    <property type="component" value="Chromosome 5"/>
</dbReference>
<evidence type="ECO:0000313" key="7">
    <source>
        <dbReference type="Proteomes" id="UP000694844"/>
    </source>
</evidence>
<evidence type="ECO:0000256" key="3">
    <source>
        <dbReference type="ARBA" id="ARBA00022989"/>
    </source>
</evidence>
<gene>
    <name evidence="8 9 10" type="primary">LOC111133848</name>
</gene>
<proteinExistence type="predicted"/>
<evidence type="ECO:0000259" key="6">
    <source>
        <dbReference type="PROSITE" id="PS50262"/>
    </source>
</evidence>
<evidence type="ECO:0000256" key="2">
    <source>
        <dbReference type="ARBA" id="ARBA00022692"/>
    </source>
</evidence>
<dbReference type="RefSeq" id="XP_022338250.1">
    <property type="nucleotide sequence ID" value="XM_022482542.1"/>
</dbReference>
<evidence type="ECO:0000256" key="4">
    <source>
        <dbReference type="ARBA" id="ARBA00023136"/>
    </source>
</evidence>
<feature type="transmembrane region" description="Helical" evidence="5">
    <location>
        <begin position="273"/>
        <end position="297"/>
    </location>
</feature>
<keyword evidence="2 5" id="KW-0812">Transmembrane</keyword>
<dbReference type="SUPFAM" id="SSF81321">
    <property type="entry name" value="Family A G protein-coupled receptor-like"/>
    <property type="match status" value="1"/>
</dbReference>
<accession>A0A8B8EC84</accession>
<dbReference type="CDD" id="cd14978">
    <property type="entry name" value="7tmA_FMRFamide_R-like"/>
    <property type="match status" value="1"/>
</dbReference>
<dbReference type="PRINTS" id="PR00237">
    <property type="entry name" value="GPCRRHODOPSN"/>
</dbReference>
<evidence type="ECO:0000313" key="8">
    <source>
        <dbReference type="RefSeq" id="XP_022338250.1"/>
    </source>
</evidence>
<organism evidence="7 10">
    <name type="scientific">Crassostrea virginica</name>
    <name type="common">Eastern oyster</name>
    <dbReference type="NCBI Taxonomy" id="6565"/>
    <lineage>
        <taxon>Eukaryota</taxon>
        <taxon>Metazoa</taxon>
        <taxon>Spiralia</taxon>
        <taxon>Lophotrochozoa</taxon>
        <taxon>Mollusca</taxon>
        <taxon>Bivalvia</taxon>
        <taxon>Autobranchia</taxon>
        <taxon>Pteriomorphia</taxon>
        <taxon>Ostreida</taxon>
        <taxon>Ostreoidea</taxon>
        <taxon>Ostreidae</taxon>
        <taxon>Crassostrea</taxon>
    </lineage>
</organism>
<dbReference type="InterPro" id="IPR053219">
    <property type="entry name" value="GPCR_Dmsr-1"/>
</dbReference>
<dbReference type="InterPro" id="IPR017452">
    <property type="entry name" value="GPCR_Rhodpsn_7TM"/>
</dbReference>
<evidence type="ECO:0000313" key="9">
    <source>
        <dbReference type="RefSeq" id="XP_022338251.1"/>
    </source>
</evidence>
<feature type="domain" description="G-protein coupled receptors family 1 profile" evidence="6">
    <location>
        <begin position="53"/>
        <end position="329"/>
    </location>
</feature>
<dbReference type="GO" id="GO:0008528">
    <property type="term" value="F:G protein-coupled peptide receptor activity"/>
    <property type="evidence" value="ECO:0007669"/>
    <property type="project" value="InterPro"/>
</dbReference>
<feature type="transmembrane region" description="Helical" evidence="5">
    <location>
        <begin position="220"/>
        <end position="243"/>
    </location>
</feature>
<dbReference type="GO" id="GO:0005886">
    <property type="term" value="C:plasma membrane"/>
    <property type="evidence" value="ECO:0007669"/>
    <property type="project" value="TreeGrafter"/>
</dbReference>